<dbReference type="InterPro" id="IPR029045">
    <property type="entry name" value="ClpP/crotonase-like_dom_sf"/>
</dbReference>
<dbReference type="PANTHER" id="PTHR11941">
    <property type="entry name" value="ENOYL-COA HYDRATASE-RELATED"/>
    <property type="match status" value="1"/>
</dbReference>
<dbReference type="Gene3D" id="3.90.226.10">
    <property type="entry name" value="2-enoyl-CoA Hydratase, Chain A, domain 1"/>
    <property type="match status" value="1"/>
</dbReference>
<dbReference type="EMBL" id="CP049742">
    <property type="protein sequence ID" value="QPC46012.1"/>
    <property type="molecule type" value="Genomic_DNA"/>
</dbReference>
<dbReference type="GO" id="GO:0006635">
    <property type="term" value="P:fatty acid beta-oxidation"/>
    <property type="evidence" value="ECO:0007669"/>
    <property type="project" value="TreeGrafter"/>
</dbReference>
<keyword evidence="2 4" id="KW-0456">Lyase</keyword>
<dbReference type="PANTHER" id="PTHR11941:SF54">
    <property type="entry name" value="ENOYL-COA HYDRATASE, MITOCHONDRIAL"/>
    <property type="match status" value="1"/>
</dbReference>
<dbReference type="PROSITE" id="PS00166">
    <property type="entry name" value="ENOYL_COA_HYDRATASE"/>
    <property type="match status" value="1"/>
</dbReference>
<dbReference type="Gene3D" id="1.10.12.10">
    <property type="entry name" value="Lyase 2-enoyl-coa Hydratase, Chain A, domain 2"/>
    <property type="match status" value="1"/>
</dbReference>
<proteinExistence type="inferred from homology"/>
<comment type="similarity">
    <text evidence="1 3">Belongs to the enoyl-CoA hydratase/isomerase family.</text>
</comment>
<dbReference type="SUPFAM" id="SSF52096">
    <property type="entry name" value="ClpP/crotonase"/>
    <property type="match status" value="1"/>
</dbReference>
<reference evidence="4 5" key="1">
    <citation type="submission" date="2019-07" db="EMBL/GenBank/DDBJ databases">
        <title>Genome sequence of 2 isolates from Red Sea Mangroves.</title>
        <authorList>
            <person name="Sefrji F."/>
            <person name="Michoud G."/>
            <person name="Merlino G."/>
            <person name="Daffonchio D."/>
        </authorList>
    </citation>
    <scope>NUCLEOTIDE SEQUENCE [LARGE SCALE GENOMIC DNA]</scope>
    <source>
        <strain evidence="4 5">R1DC41</strain>
    </source>
</reference>
<dbReference type="CDD" id="cd06558">
    <property type="entry name" value="crotonase-like"/>
    <property type="match status" value="1"/>
</dbReference>
<dbReference type="FunFam" id="3.90.226.10:FF:000009">
    <property type="entry name" value="Carnitinyl-CoA dehydratase"/>
    <property type="match status" value="1"/>
</dbReference>
<keyword evidence="5" id="KW-1185">Reference proteome</keyword>
<organism evidence="4 5">
    <name type="scientific">Mangrovibacillus cuniculi</name>
    <dbReference type="NCBI Taxonomy" id="2593652"/>
    <lineage>
        <taxon>Bacteria</taxon>
        <taxon>Bacillati</taxon>
        <taxon>Bacillota</taxon>
        <taxon>Bacilli</taxon>
        <taxon>Bacillales</taxon>
        <taxon>Bacillaceae</taxon>
        <taxon>Mangrovibacillus</taxon>
    </lineage>
</organism>
<dbReference type="Proteomes" id="UP000593626">
    <property type="component" value="Chromosome"/>
</dbReference>
<dbReference type="KEGG" id="mcui:G8O30_03095"/>
<sequence>MKMTYIKTHQVNDVKILELSIEEKRNALSYPVMQELSTLLKEIREDTYTRVVVLRGAGEKSFCAGADLKERVNLTQEEVRRNVLATQQLTMLLETLPQPTIAFLNGVALGGGLELALACDFRLAVKEISLGLPETNLAIIPGAGGTQRLPRLIGESLAKEWIYFGKIASAEEALACGLVHRIYTREEAASKVLEFAQELANRAPLAVQQAKRSIIGGRDRRMKDALRVEWMAYESLLDTHDRVEALDAFLGKRSPSFLGK</sequence>
<dbReference type="AlphaFoldDB" id="A0A7S8HER9"/>
<dbReference type="InterPro" id="IPR018376">
    <property type="entry name" value="Enoyl-CoA_hyd/isom_CS"/>
</dbReference>
<dbReference type="FunFam" id="1.10.12.10:FF:000001">
    <property type="entry name" value="Probable enoyl-CoA hydratase, mitochondrial"/>
    <property type="match status" value="1"/>
</dbReference>
<dbReference type="EC" id="4.2.1.17" evidence="4"/>
<evidence type="ECO:0000256" key="1">
    <source>
        <dbReference type="ARBA" id="ARBA00005254"/>
    </source>
</evidence>
<dbReference type="GO" id="GO:0004300">
    <property type="term" value="F:enoyl-CoA hydratase activity"/>
    <property type="evidence" value="ECO:0007669"/>
    <property type="project" value="UniProtKB-EC"/>
</dbReference>
<dbReference type="InterPro" id="IPR014748">
    <property type="entry name" value="Enoyl-CoA_hydra_C"/>
</dbReference>
<evidence type="ECO:0000313" key="5">
    <source>
        <dbReference type="Proteomes" id="UP000593626"/>
    </source>
</evidence>
<dbReference type="InterPro" id="IPR001753">
    <property type="entry name" value="Enoyl-CoA_hydra/iso"/>
</dbReference>
<dbReference type="Pfam" id="PF00378">
    <property type="entry name" value="ECH_1"/>
    <property type="match status" value="1"/>
</dbReference>
<gene>
    <name evidence="4" type="ORF">G8O30_03095</name>
</gene>
<accession>A0A7S8HER9</accession>
<evidence type="ECO:0000256" key="2">
    <source>
        <dbReference type="ARBA" id="ARBA00023239"/>
    </source>
</evidence>
<evidence type="ECO:0000256" key="3">
    <source>
        <dbReference type="RuleBase" id="RU003707"/>
    </source>
</evidence>
<name>A0A7S8HER9_9BACI</name>
<evidence type="ECO:0000313" key="4">
    <source>
        <dbReference type="EMBL" id="QPC46012.1"/>
    </source>
</evidence>
<protein>
    <submittedName>
        <fullName evidence="4">Enoyl-CoA hydratase</fullName>
        <ecNumber evidence="4">4.2.1.17</ecNumber>
    </submittedName>
</protein>